<accession>A0A7U2EYN5</accession>
<feature type="non-terminal residue" evidence="1">
    <location>
        <position position="1"/>
    </location>
</feature>
<keyword evidence="2" id="KW-1185">Reference proteome</keyword>
<evidence type="ECO:0000313" key="2">
    <source>
        <dbReference type="Proteomes" id="UP000663193"/>
    </source>
</evidence>
<sequence>RRRMPKAQRRLRIPSPPTPTHLTHPCIFPSQHPPTNRPCILTPGRLSKSLKEDLCYLSSLYQVPRWRSLSRLFLNLLAYIVGRWLDRVFIKVFDKLLEMHNKWKQEESKRITLDHRTARVFTAGIC</sequence>
<dbReference type="AlphaFoldDB" id="A0A7U2EYN5"/>
<gene>
    <name evidence="1" type="ORF">JI435_405640</name>
</gene>
<dbReference type="Proteomes" id="UP000663193">
    <property type="component" value="Chromosome 4"/>
</dbReference>
<reference evidence="2" key="1">
    <citation type="journal article" date="2021" name="BMC Genomics">
        <title>Chromosome-level genome assembly and manually-curated proteome of model necrotroph Parastagonospora nodorum Sn15 reveals a genome-wide trove of candidate effector homologs, and redundancy of virulence-related functions within an accessory chromosome.</title>
        <authorList>
            <person name="Bertazzoni S."/>
            <person name="Jones D.A.B."/>
            <person name="Phan H.T."/>
            <person name="Tan K.-C."/>
            <person name="Hane J.K."/>
        </authorList>
    </citation>
    <scope>NUCLEOTIDE SEQUENCE [LARGE SCALE GENOMIC DNA]</scope>
    <source>
        <strain evidence="2">SN15 / ATCC MYA-4574 / FGSC 10173)</strain>
    </source>
</reference>
<name>A0A7U2EYN5_PHANO</name>
<dbReference type="EMBL" id="CP069026">
    <property type="protein sequence ID" value="QRC94323.1"/>
    <property type="molecule type" value="Genomic_DNA"/>
</dbReference>
<proteinExistence type="predicted"/>
<organism evidence="1 2">
    <name type="scientific">Phaeosphaeria nodorum (strain SN15 / ATCC MYA-4574 / FGSC 10173)</name>
    <name type="common">Glume blotch fungus</name>
    <name type="synonym">Parastagonospora nodorum</name>
    <dbReference type="NCBI Taxonomy" id="321614"/>
    <lineage>
        <taxon>Eukaryota</taxon>
        <taxon>Fungi</taxon>
        <taxon>Dikarya</taxon>
        <taxon>Ascomycota</taxon>
        <taxon>Pezizomycotina</taxon>
        <taxon>Dothideomycetes</taxon>
        <taxon>Pleosporomycetidae</taxon>
        <taxon>Pleosporales</taxon>
        <taxon>Pleosporineae</taxon>
        <taxon>Phaeosphaeriaceae</taxon>
        <taxon>Parastagonospora</taxon>
    </lineage>
</organism>
<evidence type="ECO:0000313" key="1">
    <source>
        <dbReference type="EMBL" id="QRC94323.1"/>
    </source>
</evidence>
<dbReference type="VEuPathDB" id="FungiDB:JI435_405640"/>
<protein>
    <submittedName>
        <fullName evidence="1">Uncharacterized protein</fullName>
    </submittedName>
</protein>